<feature type="compositionally biased region" description="Basic and acidic residues" evidence="1">
    <location>
        <begin position="1115"/>
        <end position="1146"/>
    </location>
</feature>
<feature type="compositionally biased region" description="Low complexity" evidence="1">
    <location>
        <begin position="196"/>
        <end position="206"/>
    </location>
</feature>
<feature type="region of interest" description="Disordered" evidence="1">
    <location>
        <begin position="164"/>
        <end position="187"/>
    </location>
</feature>
<dbReference type="Proteomes" id="UP000002700">
    <property type="component" value="Chromosome II"/>
</dbReference>
<evidence type="ECO:0000256" key="1">
    <source>
        <dbReference type="SAM" id="MobiDB-lite"/>
    </source>
</evidence>
<feature type="region of interest" description="Disordered" evidence="1">
    <location>
        <begin position="80"/>
        <end position="121"/>
    </location>
</feature>
<feature type="compositionally biased region" description="Basic residues" evidence="1">
    <location>
        <begin position="850"/>
        <end position="880"/>
    </location>
</feature>
<feature type="compositionally biased region" description="Basic residues" evidence="1">
    <location>
        <begin position="164"/>
        <end position="182"/>
    </location>
</feature>
<feature type="compositionally biased region" description="Basic and acidic residues" evidence="1">
    <location>
        <begin position="1013"/>
        <end position="1023"/>
    </location>
</feature>
<feature type="region of interest" description="Disordered" evidence="1">
    <location>
        <begin position="255"/>
        <end position="282"/>
    </location>
</feature>
<feature type="compositionally biased region" description="Basic and acidic residues" evidence="1">
    <location>
        <begin position="376"/>
        <end position="388"/>
    </location>
</feature>
<proteinExistence type="predicted"/>
<gene>
    <name evidence="2" type="ordered locus">BURPS1710b_A1880</name>
</gene>
<feature type="compositionally biased region" description="Basic and acidic residues" evidence="1">
    <location>
        <begin position="656"/>
        <end position="667"/>
    </location>
</feature>
<dbReference type="KEGG" id="bpm:BURPS1710b_A1880"/>
<feature type="compositionally biased region" description="Basic and acidic residues" evidence="1">
    <location>
        <begin position="624"/>
        <end position="646"/>
    </location>
</feature>
<evidence type="ECO:0000313" key="3">
    <source>
        <dbReference type="Proteomes" id="UP000002700"/>
    </source>
</evidence>
<feature type="compositionally biased region" description="Basic residues" evidence="1">
    <location>
        <begin position="1060"/>
        <end position="1071"/>
    </location>
</feature>
<feature type="compositionally biased region" description="Basic residues" evidence="1">
    <location>
        <begin position="572"/>
        <end position="588"/>
    </location>
</feature>
<feature type="region of interest" description="Disordered" evidence="1">
    <location>
        <begin position="1108"/>
        <end position="1180"/>
    </location>
</feature>
<name>Q3JHB8_BURP1</name>
<feature type="region of interest" description="Disordered" evidence="1">
    <location>
        <begin position="1013"/>
        <end position="1072"/>
    </location>
</feature>
<dbReference type="AlphaFoldDB" id="Q3JHB8"/>
<organism evidence="2 3">
    <name type="scientific">Burkholderia pseudomallei (strain 1710b)</name>
    <dbReference type="NCBI Taxonomy" id="320372"/>
    <lineage>
        <taxon>Bacteria</taxon>
        <taxon>Pseudomonadati</taxon>
        <taxon>Pseudomonadota</taxon>
        <taxon>Betaproteobacteria</taxon>
        <taxon>Burkholderiales</taxon>
        <taxon>Burkholderiaceae</taxon>
        <taxon>Burkholderia</taxon>
        <taxon>pseudomallei group</taxon>
    </lineage>
</organism>
<feature type="region of interest" description="Disordered" evidence="1">
    <location>
        <begin position="830"/>
        <end position="897"/>
    </location>
</feature>
<dbReference type="EMBL" id="CP000125">
    <property type="protein sequence ID" value="ABA53758.1"/>
    <property type="molecule type" value="Genomic_DNA"/>
</dbReference>
<feature type="region of interest" description="Disordered" evidence="1">
    <location>
        <begin position="712"/>
        <end position="747"/>
    </location>
</feature>
<feature type="compositionally biased region" description="Basic residues" evidence="1">
    <location>
        <begin position="390"/>
        <end position="402"/>
    </location>
</feature>
<accession>Q3JHB8</accession>
<sequence length="1267" mass="143026">MGGAPTHGLRSVGNCRFPRCRRCRRLFVSPVESPALRHVRLPRGSRPAAARFVSRAPPRALHRLFDNEARRPAPFFRAVHNHSNQDRPDHARFRTERRLERPAPRPDGPRLQDARPRRTGRRAGVLRFHHLRVLRARDRPVVLSARHSRLAAPTADVRHLRGRLSRAAARRHRDGALRRPRRPQADVHVERAADVGADAPDGPAAHLRQRRHPRARRAAAVARAARRGGGRRSAGRVGVRLRARAAATHRLCVRHADGGPDHRHPARLARRDGRQQPLLDGRGCRVRVAHPVPARRRVRPVLRLPAPLAARDARVRRNEGAQDARGRNPAEGRDPRPRPRGDRIDADHVDAVGGNRRRDPDDADAAAKAVPHRARDRAVREQHRDAVPHGRLHHRRLARRPLRREGGAVDRRRRARRVLLRDVHADRRRRGAPRAALRARGLHRRHDRRGAVRAGEELSGRRALLGHLVLVQRRVRGVRRAHAGNRVAADEIALARAGALCRGDLRARRGRDAVLEGRRITPVARAARHASCLGASAFRCFGCFGGFPRFGAFGRAPVTLRSRLGRASGRARSARRASRRRKGAAARARRIDISADPVTSPSRAALRCVHGHASSPPRPFPRRARADRVDRQRGLRDHAARRDDRQRRARAHRHRSAYERRGPAMDRRRLHARARGPDAVGRRARRPVRRAPAVRRRARALRRRIVRLRHRRERGDAHRRARAARARGGRDAPELARAAQPCVRARSTAAGARGRLVDRVGRDLDRGGPGDRRRADRAVRLAQHLLRQSAAVRGGPRRDAPVDRQRRHARGGRFVGLVRLVRFIRRRRRAPFAPGGGPARIRPECLRPRAQARRRRRNTRPRPARPVPRRRRAHALHRRGDRLASGARRDRARGGRRVRVRRIAQRAPDDAARAVQAAHVQRRRAVRCLHESVVLRDHLRAEPVFAARAPQHAARGRARVPAAHGGLPAVERRERLGDRALRPAPADDRRRADRRDRFRAAERGACRYADRDARRAVPADSGRHGARGARDDDDGARLGRTRARRDRVGRAQYRAAGGRRDRRRRVRRARERRAAAGHRVGIARVGVRIGRALRVRLGDGGLRARRAAAGGGQAGERERTLTRREPAARASCHERGRGCESEKTPAEKGTIGQRDRRGVRRALAERGRRPPALQAARRARRACREALSAAIRRMTRTAARRRCSRRPRPSRTAAGSRPRSRRSSRNARPCRAAEPNWSRPRNCVRSARPRACRARARARAASPGSRR</sequence>
<feature type="compositionally biased region" description="Basic and acidic residues" evidence="1">
    <location>
        <begin position="313"/>
        <end position="360"/>
    </location>
</feature>
<feature type="region of interest" description="Disordered" evidence="1">
    <location>
        <begin position="567"/>
        <end position="696"/>
    </location>
</feature>
<feature type="region of interest" description="Disordered" evidence="1">
    <location>
        <begin position="1195"/>
        <end position="1267"/>
    </location>
</feature>
<reference evidence="2 3" key="1">
    <citation type="submission" date="2005-09" db="EMBL/GenBank/DDBJ databases">
        <authorList>
            <person name="Woods D.E."/>
            <person name="Nierman W.C."/>
        </authorList>
    </citation>
    <scope>NUCLEOTIDE SEQUENCE [LARGE SCALE GENOMIC DNA]</scope>
    <source>
        <strain evidence="2 3">1710b</strain>
    </source>
</reference>
<feature type="compositionally biased region" description="Basic residues" evidence="1">
    <location>
        <begin position="682"/>
        <end position="696"/>
    </location>
</feature>
<feature type="compositionally biased region" description="Basic residues" evidence="1">
    <location>
        <begin position="1247"/>
        <end position="1258"/>
    </location>
</feature>
<dbReference type="HOGENOM" id="CLU_264259_0_0_4"/>
<evidence type="ECO:0000313" key="2">
    <source>
        <dbReference type="EMBL" id="ABA53758.1"/>
    </source>
</evidence>
<feature type="region of interest" description="Disordered" evidence="1">
    <location>
        <begin position="974"/>
        <end position="995"/>
    </location>
</feature>
<feature type="region of interest" description="Disordered" evidence="1">
    <location>
        <begin position="196"/>
        <end position="215"/>
    </location>
</feature>
<protein>
    <submittedName>
        <fullName evidence="2">Uncharacterized protein</fullName>
    </submittedName>
</protein>
<feature type="compositionally biased region" description="Basic and acidic residues" evidence="1">
    <location>
        <begin position="255"/>
        <end position="274"/>
    </location>
</feature>
<feature type="region of interest" description="Disordered" evidence="1">
    <location>
        <begin position="313"/>
        <end position="411"/>
    </location>
</feature>
<feature type="compositionally biased region" description="Basic and acidic residues" evidence="1">
    <location>
        <begin position="83"/>
        <end position="116"/>
    </location>
</feature>
<feature type="compositionally biased region" description="Basic residues" evidence="1">
    <location>
        <begin position="1195"/>
        <end position="1209"/>
    </location>
</feature>
<dbReference type="EnsemblBacteria" id="ABA53758">
    <property type="protein sequence ID" value="ABA53758"/>
    <property type="gene ID" value="BURPS1710b_A1880"/>
</dbReference>